<dbReference type="Gene3D" id="3.40.190.10">
    <property type="entry name" value="Periplasmic binding protein-like II"/>
    <property type="match status" value="1"/>
</dbReference>
<dbReference type="GO" id="GO:0030288">
    <property type="term" value="C:outer membrane-bounded periplasmic space"/>
    <property type="evidence" value="ECO:0007669"/>
    <property type="project" value="TreeGrafter"/>
</dbReference>
<dbReference type="GO" id="GO:0015675">
    <property type="term" value="P:nickel cation transport"/>
    <property type="evidence" value="ECO:0007669"/>
    <property type="project" value="InterPro"/>
</dbReference>
<feature type="domain" description="Solute-binding protein family 5" evidence="2">
    <location>
        <begin position="68"/>
        <end position="441"/>
    </location>
</feature>
<dbReference type="InterPro" id="IPR039424">
    <property type="entry name" value="SBP_5"/>
</dbReference>
<evidence type="ECO:0000256" key="1">
    <source>
        <dbReference type="SAM" id="SignalP"/>
    </source>
</evidence>
<dbReference type="OrthoDB" id="9801799at2"/>
<feature type="signal peptide" evidence="1">
    <location>
        <begin position="1"/>
        <end position="25"/>
    </location>
</feature>
<dbReference type="NCBIfam" id="TIGR02294">
    <property type="entry name" value="nickel_nikA"/>
    <property type="match status" value="1"/>
</dbReference>
<dbReference type="CDD" id="cd08489">
    <property type="entry name" value="PBP2_NikA"/>
    <property type="match status" value="1"/>
</dbReference>
<evidence type="ECO:0000259" key="2">
    <source>
        <dbReference type="Pfam" id="PF00496"/>
    </source>
</evidence>
<dbReference type="EMBL" id="VLTJ01000002">
    <property type="protein sequence ID" value="TSH99036.1"/>
    <property type="molecule type" value="Genomic_DNA"/>
</dbReference>
<evidence type="ECO:0000313" key="3">
    <source>
        <dbReference type="EMBL" id="TSH99036.1"/>
    </source>
</evidence>
<organism evidence="3 4">
    <name type="scientific">Verticiella sediminum</name>
    <dbReference type="NCBI Taxonomy" id="1247510"/>
    <lineage>
        <taxon>Bacteria</taxon>
        <taxon>Pseudomonadati</taxon>
        <taxon>Pseudomonadota</taxon>
        <taxon>Betaproteobacteria</taxon>
        <taxon>Burkholderiales</taxon>
        <taxon>Alcaligenaceae</taxon>
        <taxon>Verticiella</taxon>
    </lineage>
</organism>
<dbReference type="RefSeq" id="WP_143946314.1">
    <property type="nucleotide sequence ID" value="NZ_BAABMB010000001.1"/>
</dbReference>
<evidence type="ECO:0000313" key="4">
    <source>
        <dbReference type="Proteomes" id="UP000318405"/>
    </source>
</evidence>
<gene>
    <name evidence="3" type="primary">nikA</name>
    <name evidence="3" type="ORF">FOZ76_01340</name>
</gene>
<dbReference type="GO" id="GO:0020037">
    <property type="term" value="F:heme binding"/>
    <property type="evidence" value="ECO:0007669"/>
    <property type="project" value="InterPro"/>
</dbReference>
<dbReference type="Pfam" id="PF00496">
    <property type="entry name" value="SBP_bac_5"/>
    <property type="match status" value="1"/>
</dbReference>
<dbReference type="PANTHER" id="PTHR30290">
    <property type="entry name" value="PERIPLASMIC BINDING COMPONENT OF ABC TRANSPORTER"/>
    <property type="match status" value="1"/>
</dbReference>
<feature type="chain" id="PRO_5021820964" evidence="1">
    <location>
        <begin position="26"/>
        <end position="530"/>
    </location>
</feature>
<dbReference type="PANTHER" id="PTHR30290:SF37">
    <property type="entry name" value="NICKEL-BINDING PERIPLASMIC PROTEIN"/>
    <property type="match status" value="1"/>
</dbReference>
<reference evidence="3 4" key="1">
    <citation type="submission" date="2019-07" db="EMBL/GenBank/DDBJ databases">
        <title>Qingshengfaniella alkalisoli gen. nov., sp. nov., isolated from saline soil.</title>
        <authorList>
            <person name="Xu L."/>
            <person name="Huang X.-X."/>
            <person name="Sun J.-Q."/>
        </authorList>
    </citation>
    <scope>NUCLEOTIDE SEQUENCE [LARGE SCALE GENOMIC DNA]</scope>
    <source>
        <strain evidence="3 4">DSM 27279</strain>
    </source>
</reference>
<keyword evidence="1" id="KW-0732">Signal</keyword>
<dbReference type="GO" id="GO:0015833">
    <property type="term" value="P:peptide transport"/>
    <property type="evidence" value="ECO:0007669"/>
    <property type="project" value="TreeGrafter"/>
</dbReference>
<dbReference type="InterPro" id="IPR030678">
    <property type="entry name" value="Peptide/Ni-bd"/>
</dbReference>
<keyword evidence="4" id="KW-1185">Reference proteome</keyword>
<dbReference type="InterPro" id="IPR000914">
    <property type="entry name" value="SBP_5_dom"/>
</dbReference>
<dbReference type="Proteomes" id="UP000318405">
    <property type="component" value="Unassembled WGS sequence"/>
</dbReference>
<sequence>MFRHCLRSFLAACVVVMAGVHPALAQTLTIAWPQNVGTVNPHLYSPEQMFAQAMVYEGLVRLGDDGRIEPALASAWTMSEDGRRYRFTLREGVRFSNGDPFDAQAVADNVRAILENRARHEWLALIEQIERVEAIDARTVEFVFKSAYYPVLQELALVRPMRFMAPSAFGADGGTRNGIRAPIGTGPWKHVETRLGEYDVFERNDGYWGKPAGYQRVVVKVIPDPTSRAIALQTGEVDLVYGMGGLLAPDAFEQFRRMPGYTATLSPPYEGLSLALNTAHGPTRELAVRRAINHAVDKDTLVASVLHGSQRRADFLFNRNVPYADSVSLTSYAYAPARAEALLEAAGWLRPRPGAVREKDGARLTVELLYTGTDGVMKSLAEVLQADLAKAGIGVALRAEEAGSVQARMRDGRFGMVFNRTWGAPYDPHAYVGSMRSPSHADYQAQRGLPEKAALDADITRVLSTVDEAERRTLYARILRTLHEEAVYLPLTEVGAIAVARAALGEIPFAPMSSELPLARMQPPSGEARR</sequence>
<dbReference type="AlphaFoldDB" id="A0A556B1G8"/>
<dbReference type="InterPro" id="IPR011980">
    <property type="entry name" value="CntA-like"/>
</dbReference>
<accession>A0A556B1G8</accession>
<dbReference type="GO" id="GO:0016151">
    <property type="term" value="F:nickel cation binding"/>
    <property type="evidence" value="ECO:0007669"/>
    <property type="project" value="InterPro"/>
</dbReference>
<dbReference type="Gene3D" id="3.10.105.10">
    <property type="entry name" value="Dipeptide-binding Protein, Domain 3"/>
    <property type="match status" value="1"/>
</dbReference>
<dbReference type="GO" id="GO:0043190">
    <property type="term" value="C:ATP-binding cassette (ABC) transporter complex"/>
    <property type="evidence" value="ECO:0007669"/>
    <property type="project" value="InterPro"/>
</dbReference>
<protein>
    <submittedName>
        <fullName evidence="3">Nickel ABC transporter, nickel/metallophore periplasmic binding protein</fullName>
    </submittedName>
</protein>
<dbReference type="SUPFAM" id="SSF53850">
    <property type="entry name" value="Periplasmic binding protein-like II"/>
    <property type="match status" value="1"/>
</dbReference>
<name>A0A556B1G8_9BURK</name>
<proteinExistence type="predicted"/>
<dbReference type="GO" id="GO:1904680">
    <property type="term" value="F:peptide transmembrane transporter activity"/>
    <property type="evidence" value="ECO:0007669"/>
    <property type="project" value="TreeGrafter"/>
</dbReference>
<comment type="caution">
    <text evidence="3">The sequence shown here is derived from an EMBL/GenBank/DDBJ whole genome shotgun (WGS) entry which is preliminary data.</text>
</comment>
<dbReference type="PIRSF" id="PIRSF002741">
    <property type="entry name" value="MppA"/>
    <property type="match status" value="1"/>
</dbReference>